<feature type="transmembrane region" description="Helical" evidence="1">
    <location>
        <begin position="67"/>
        <end position="85"/>
    </location>
</feature>
<protein>
    <submittedName>
        <fullName evidence="2">Uncharacterized protein</fullName>
    </submittedName>
</protein>
<dbReference type="Proteomes" id="UP000266385">
    <property type="component" value="Unassembled WGS sequence"/>
</dbReference>
<organism evidence="2 3">
    <name type="scientific">Henriciella mobilis</name>
    <dbReference type="NCBI Taxonomy" id="2305467"/>
    <lineage>
        <taxon>Bacteria</taxon>
        <taxon>Pseudomonadati</taxon>
        <taxon>Pseudomonadota</taxon>
        <taxon>Alphaproteobacteria</taxon>
        <taxon>Hyphomonadales</taxon>
        <taxon>Hyphomonadaceae</taxon>
        <taxon>Henriciella</taxon>
    </lineage>
</organism>
<gene>
    <name evidence="2" type="ORF">D1223_07555</name>
</gene>
<keyword evidence="1" id="KW-1133">Transmembrane helix</keyword>
<name>A0A399RGJ0_9PROT</name>
<dbReference type="RefSeq" id="WP_147372720.1">
    <property type="nucleotide sequence ID" value="NZ_QWFX01000006.1"/>
</dbReference>
<evidence type="ECO:0000313" key="2">
    <source>
        <dbReference type="EMBL" id="RIJ30478.1"/>
    </source>
</evidence>
<keyword evidence="3" id="KW-1185">Reference proteome</keyword>
<feature type="transmembrane region" description="Helical" evidence="1">
    <location>
        <begin position="12"/>
        <end position="32"/>
    </location>
</feature>
<proteinExistence type="predicted"/>
<dbReference type="AlphaFoldDB" id="A0A399RGJ0"/>
<evidence type="ECO:0000256" key="1">
    <source>
        <dbReference type="SAM" id="Phobius"/>
    </source>
</evidence>
<feature type="transmembrane region" description="Helical" evidence="1">
    <location>
        <begin position="97"/>
        <end position="117"/>
    </location>
</feature>
<dbReference type="OrthoDB" id="9997015at2"/>
<keyword evidence="1" id="KW-0472">Membrane</keyword>
<dbReference type="EMBL" id="QWFX01000006">
    <property type="protein sequence ID" value="RIJ30478.1"/>
    <property type="molecule type" value="Genomic_DNA"/>
</dbReference>
<evidence type="ECO:0000313" key="3">
    <source>
        <dbReference type="Proteomes" id="UP000266385"/>
    </source>
</evidence>
<sequence>MDPKITGFDRIKYLLVALGGAAVGGVVMFGPAELREEIPWHRELGMGFIAFAALMLAALFFVRAKALLLAIVSGLVAAGAIFTGAAGEDLATWQRGLFILLGAGGGIFAIACLVSVFSGEDPSA</sequence>
<comment type="caution">
    <text evidence="2">The sequence shown here is derived from an EMBL/GenBank/DDBJ whole genome shotgun (WGS) entry which is preliminary data.</text>
</comment>
<keyword evidence="1" id="KW-0812">Transmembrane</keyword>
<accession>A0A399RGJ0</accession>
<reference evidence="2 3" key="1">
    <citation type="submission" date="2018-08" db="EMBL/GenBank/DDBJ databases">
        <title>Henriciella mobilis sp. nov., isolated from seawater.</title>
        <authorList>
            <person name="Cheng H."/>
            <person name="Wu Y.-H."/>
            <person name="Xu X.-W."/>
            <person name="Guo L.-L."/>
        </authorList>
    </citation>
    <scope>NUCLEOTIDE SEQUENCE [LARGE SCALE GENOMIC DNA]</scope>
    <source>
        <strain evidence="2 3">JN25</strain>
    </source>
</reference>
<feature type="transmembrane region" description="Helical" evidence="1">
    <location>
        <begin position="44"/>
        <end position="62"/>
    </location>
</feature>